<evidence type="ECO:0000313" key="7">
    <source>
        <dbReference type="EMBL" id="PBK03632.1"/>
    </source>
</evidence>
<protein>
    <submittedName>
        <fullName evidence="7">Sigma-70 family RNA polymerase sigma factor</fullName>
    </submittedName>
</protein>
<keyword evidence="3" id="KW-0731">Sigma factor</keyword>
<gene>
    <name evidence="7" type="ORF">CNQ84_13730</name>
</gene>
<dbReference type="PANTHER" id="PTHR43133">
    <property type="entry name" value="RNA POLYMERASE ECF-TYPE SIGMA FACTO"/>
    <property type="match status" value="1"/>
</dbReference>
<organism evidence="7 8">
    <name type="scientific">Pseudomonas abyssi</name>
    <dbReference type="NCBI Taxonomy" id="170540"/>
    <lineage>
        <taxon>Bacteria</taxon>
        <taxon>Pseudomonadati</taxon>
        <taxon>Pseudomonadota</taxon>
        <taxon>Gammaproteobacteria</taxon>
        <taxon>Pseudomonadales</taxon>
        <taxon>Pseudomonadaceae</taxon>
        <taxon>Pseudomonas</taxon>
    </lineage>
</organism>
<name>A0A2A3MFT1_9PSED</name>
<dbReference type="Pfam" id="PF08281">
    <property type="entry name" value="Sigma70_r4_2"/>
    <property type="match status" value="1"/>
</dbReference>
<dbReference type="Proteomes" id="UP000242313">
    <property type="component" value="Unassembled WGS sequence"/>
</dbReference>
<dbReference type="GO" id="GO:0003677">
    <property type="term" value="F:DNA binding"/>
    <property type="evidence" value="ECO:0007669"/>
    <property type="project" value="InterPro"/>
</dbReference>
<reference evidence="7 8" key="1">
    <citation type="submission" date="2017-09" db="EMBL/GenBank/DDBJ databases">
        <title>Pseudomonas abyssi sp. nov. isolated from Abyssopelagic Water.</title>
        <authorList>
            <person name="Wei Y."/>
        </authorList>
    </citation>
    <scope>NUCLEOTIDE SEQUENCE [LARGE SCALE GENOMIC DNA]</scope>
    <source>
        <strain evidence="7 8">MT5</strain>
    </source>
</reference>
<evidence type="ECO:0000256" key="1">
    <source>
        <dbReference type="ARBA" id="ARBA00010641"/>
    </source>
</evidence>
<dbReference type="Pfam" id="PF04542">
    <property type="entry name" value="Sigma70_r2"/>
    <property type="match status" value="1"/>
</dbReference>
<evidence type="ECO:0000313" key="8">
    <source>
        <dbReference type="Proteomes" id="UP000242313"/>
    </source>
</evidence>
<dbReference type="GO" id="GO:0006352">
    <property type="term" value="P:DNA-templated transcription initiation"/>
    <property type="evidence" value="ECO:0007669"/>
    <property type="project" value="InterPro"/>
</dbReference>
<evidence type="ECO:0000259" key="5">
    <source>
        <dbReference type="Pfam" id="PF04542"/>
    </source>
</evidence>
<accession>A0A2A3MFT1</accession>
<comment type="caution">
    <text evidence="7">The sequence shown here is derived from an EMBL/GenBank/DDBJ whole genome shotgun (WGS) entry which is preliminary data.</text>
</comment>
<keyword evidence="2" id="KW-0805">Transcription regulation</keyword>
<feature type="domain" description="RNA polymerase sigma factor 70 region 4 type 2" evidence="6">
    <location>
        <begin position="104"/>
        <end position="152"/>
    </location>
</feature>
<dbReference type="EMBL" id="NTMR01000017">
    <property type="protein sequence ID" value="PBK03632.1"/>
    <property type="molecule type" value="Genomic_DNA"/>
</dbReference>
<keyword evidence="4" id="KW-0804">Transcription</keyword>
<dbReference type="AlphaFoldDB" id="A0A2A3MFT1"/>
<dbReference type="GO" id="GO:0016987">
    <property type="term" value="F:sigma factor activity"/>
    <property type="evidence" value="ECO:0007669"/>
    <property type="project" value="UniProtKB-KW"/>
</dbReference>
<dbReference type="InterPro" id="IPR013249">
    <property type="entry name" value="RNA_pol_sigma70_r4_t2"/>
</dbReference>
<dbReference type="Gene3D" id="1.10.10.10">
    <property type="entry name" value="Winged helix-like DNA-binding domain superfamily/Winged helix DNA-binding domain"/>
    <property type="match status" value="1"/>
</dbReference>
<dbReference type="PANTHER" id="PTHR43133:SF63">
    <property type="entry name" value="RNA POLYMERASE SIGMA FACTOR FECI-RELATED"/>
    <property type="match status" value="1"/>
</dbReference>
<dbReference type="Gene3D" id="1.10.1740.10">
    <property type="match status" value="1"/>
</dbReference>
<dbReference type="RefSeq" id="WP_051610880.1">
    <property type="nucleotide sequence ID" value="NZ_NTMR01000017.1"/>
</dbReference>
<evidence type="ECO:0000256" key="3">
    <source>
        <dbReference type="ARBA" id="ARBA00023082"/>
    </source>
</evidence>
<dbReference type="InterPro" id="IPR013324">
    <property type="entry name" value="RNA_pol_sigma_r3/r4-like"/>
</dbReference>
<dbReference type="InterPro" id="IPR007627">
    <property type="entry name" value="RNA_pol_sigma70_r2"/>
</dbReference>
<evidence type="ECO:0000256" key="2">
    <source>
        <dbReference type="ARBA" id="ARBA00023015"/>
    </source>
</evidence>
<evidence type="ECO:0000256" key="4">
    <source>
        <dbReference type="ARBA" id="ARBA00023163"/>
    </source>
</evidence>
<evidence type="ECO:0000259" key="6">
    <source>
        <dbReference type="Pfam" id="PF08281"/>
    </source>
</evidence>
<feature type="domain" description="RNA polymerase sigma-70 region 2" evidence="5">
    <location>
        <begin position="11"/>
        <end position="73"/>
    </location>
</feature>
<comment type="similarity">
    <text evidence="1">Belongs to the sigma-70 factor family. ECF subfamily.</text>
</comment>
<sequence length="162" mass="18695">MPEKTIKNVYLNNYSELRNRLRAHLGSYHQADDILHDTWIQLQQAKPVTVTRPLAYLFRMAKNISISEFRRQAIFDVDTEALLHFTDDALGPEEHSFVADEIKQLNRALDNLPSRRREILVAHRLYGVSKQELAERFGVSTRTIEKELKSALEFAVSSKATT</sequence>
<dbReference type="SUPFAM" id="SSF88946">
    <property type="entry name" value="Sigma2 domain of RNA polymerase sigma factors"/>
    <property type="match status" value="1"/>
</dbReference>
<dbReference type="NCBIfam" id="TIGR02937">
    <property type="entry name" value="sigma70-ECF"/>
    <property type="match status" value="1"/>
</dbReference>
<keyword evidence="8" id="KW-1185">Reference proteome</keyword>
<dbReference type="InterPro" id="IPR039425">
    <property type="entry name" value="RNA_pol_sigma-70-like"/>
</dbReference>
<dbReference type="InterPro" id="IPR013325">
    <property type="entry name" value="RNA_pol_sigma_r2"/>
</dbReference>
<dbReference type="InterPro" id="IPR014284">
    <property type="entry name" value="RNA_pol_sigma-70_dom"/>
</dbReference>
<dbReference type="InterPro" id="IPR036388">
    <property type="entry name" value="WH-like_DNA-bd_sf"/>
</dbReference>
<dbReference type="SUPFAM" id="SSF88659">
    <property type="entry name" value="Sigma3 and sigma4 domains of RNA polymerase sigma factors"/>
    <property type="match status" value="1"/>
</dbReference>
<proteinExistence type="inferred from homology"/>